<dbReference type="NCBIfam" id="TIGR01542">
    <property type="entry name" value="A118_put_portal"/>
    <property type="match status" value="1"/>
</dbReference>
<protein>
    <submittedName>
        <fullName evidence="1">Phage portal protein</fullName>
    </submittedName>
</protein>
<proteinExistence type="predicted"/>
<dbReference type="InterPro" id="IPR021145">
    <property type="entry name" value="Portal_protein_SPP1_Gp6-like"/>
</dbReference>
<name>A0A7K0GN87_PARDI</name>
<gene>
    <name evidence="1" type="ORF">GKD59_21425</name>
</gene>
<accession>A0A7K0GN87</accession>
<sequence>MVAQITDKELQTVLDHPKIHLSQDEVNRIRENFTIYSGKHPQIEYLNSMRKKVKRDFEGLNMTKVACEFMAIIVFNEQCEINISEEQKEAKEFVEKVLEDNKFIKNLSVYLEAMFATGGLVVRPYVDNGRVEFSWCLADTFFPLKSNTNDISEGVITSRSIRSEGGKEIYYTLMEFHEWNGNDYTITNELYRSDRKEVVGRRVPLNMLYEGLAETANFNELNQPLFSYVKPVGFNNISPRSPLGLGLLDNAKSTIRRIDEVSDQFFWEIKKGKRRTVTSDHFINTTVDPVTGQVTQYFDDDEDMFVALPSAIDDLQWKDITPEIRSGQYIASLNNFLATLEMQIKVSPGTFYFDGKAVKTATEVISEDSQTFRTRSANVNVISEFIKDILIATFELASRTIGPDGQKLYSGPIPAKDEIGIDFDDGIFTDKQSQLDYYSKAQSAGLIPKVEVIQRLFKIDEIKAKEWLDSMIAEDNKRNPMLQQASAEKSLLGGDE</sequence>
<dbReference type="Pfam" id="PF05133">
    <property type="entry name" value="SPP1_portal"/>
    <property type="match status" value="1"/>
</dbReference>
<organism evidence="1 2">
    <name type="scientific">Parabacteroides distasonis</name>
    <dbReference type="NCBI Taxonomy" id="823"/>
    <lineage>
        <taxon>Bacteria</taxon>
        <taxon>Pseudomonadati</taxon>
        <taxon>Bacteroidota</taxon>
        <taxon>Bacteroidia</taxon>
        <taxon>Bacteroidales</taxon>
        <taxon>Tannerellaceae</taxon>
        <taxon>Parabacteroides</taxon>
    </lineage>
</organism>
<evidence type="ECO:0000313" key="1">
    <source>
        <dbReference type="EMBL" id="MRY60413.1"/>
    </source>
</evidence>
<dbReference type="EMBL" id="WKLT01000033">
    <property type="protein sequence ID" value="MRY60413.1"/>
    <property type="molecule type" value="Genomic_DNA"/>
</dbReference>
<dbReference type="InterPro" id="IPR006432">
    <property type="entry name" value="Phage_portal_A118-type"/>
</dbReference>
<reference evidence="1 2" key="1">
    <citation type="journal article" date="2019" name="Nat. Med.">
        <title>A library of human gut bacterial isolates paired with longitudinal multiomics data enables mechanistic microbiome research.</title>
        <authorList>
            <person name="Poyet M."/>
            <person name="Groussin M."/>
            <person name="Gibbons S.M."/>
            <person name="Avila-Pacheco J."/>
            <person name="Jiang X."/>
            <person name="Kearney S.M."/>
            <person name="Perrotta A.R."/>
            <person name="Berdy B."/>
            <person name="Zhao S."/>
            <person name="Lieberman T.D."/>
            <person name="Swanson P.K."/>
            <person name="Smith M."/>
            <person name="Roesemann S."/>
            <person name="Alexander J.E."/>
            <person name="Rich S.A."/>
            <person name="Livny J."/>
            <person name="Vlamakis H."/>
            <person name="Clish C."/>
            <person name="Bullock K."/>
            <person name="Deik A."/>
            <person name="Scott J."/>
            <person name="Pierce K.A."/>
            <person name="Xavier R.J."/>
            <person name="Alm E.J."/>
        </authorList>
    </citation>
    <scope>NUCLEOTIDE SEQUENCE [LARGE SCALE GENOMIC DNA]</scope>
    <source>
        <strain evidence="1 2">BIOML-A41</strain>
    </source>
</reference>
<comment type="caution">
    <text evidence="1">The sequence shown here is derived from an EMBL/GenBank/DDBJ whole genome shotgun (WGS) entry which is preliminary data.</text>
</comment>
<dbReference type="RefSeq" id="WP_151877595.1">
    <property type="nucleotide sequence ID" value="NZ_WKLT01000033.1"/>
</dbReference>
<dbReference type="PIRSF" id="PIRSF011911">
    <property type="entry name" value="A118_put_portal"/>
    <property type="match status" value="1"/>
</dbReference>
<dbReference type="Proteomes" id="UP000463337">
    <property type="component" value="Unassembled WGS sequence"/>
</dbReference>
<dbReference type="AlphaFoldDB" id="A0A7K0GN87"/>
<evidence type="ECO:0000313" key="2">
    <source>
        <dbReference type="Proteomes" id="UP000463337"/>
    </source>
</evidence>